<sequence>MDASEILRTITTLNTRAIKAEKIIAKYEYDLAIARHTLANTSKELDDTVKVAELLYSVNSQLRAVTDHLLREQGIALGDREPKSVEVLINSLLQQTEAEERLKPTNRSVIIARSSSSRSTDIKNTIIS</sequence>
<gene>
    <name evidence="1" type="ORF">PCAMFM013_S060g000028</name>
</gene>
<evidence type="ECO:0000313" key="1">
    <source>
        <dbReference type="EMBL" id="CRL30818.1"/>
    </source>
</evidence>
<name>A0A0G4PWT5_PENC3</name>
<organism evidence="1 2">
    <name type="scientific">Penicillium camemberti (strain FM 013)</name>
    <dbReference type="NCBI Taxonomy" id="1429867"/>
    <lineage>
        <taxon>Eukaryota</taxon>
        <taxon>Fungi</taxon>
        <taxon>Dikarya</taxon>
        <taxon>Ascomycota</taxon>
        <taxon>Pezizomycotina</taxon>
        <taxon>Eurotiomycetes</taxon>
        <taxon>Eurotiomycetidae</taxon>
        <taxon>Eurotiales</taxon>
        <taxon>Aspergillaceae</taxon>
        <taxon>Penicillium</taxon>
    </lineage>
</organism>
<proteinExistence type="predicted"/>
<dbReference type="Proteomes" id="UP000053732">
    <property type="component" value="Unassembled WGS sequence"/>
</dbReference>
<evidence type="ECO:0000313" key="2">
    <source>
        <dbReference type="Proteomes" id="UP000053732"/>
    </source>
</evidence>
<reference evidence="1 2" key="1">
    <citation type="journal article" date="2014" name="Nat. Commun.">
        <title>Multiple recent horizontal transfers of a large genomic region in cheese making fungi.</title>
        <authorList>
            <person name="Cheeseman K."/>
            <person name="Ropars J."/>
            <person name="Renault P."/>
            <person name="Dupont J."/>
            <person name="Gouzy J."/>
            <person name="Branca A."/>
            <person name="Abraham A.L."/>
            <person name="Ceppi M."/>
            <person name="Conseiller E."/>
            <person name="Debuchy R."/>
            <person name="Malagnac F."/>
            <person name="Goarin A."/>
            <person name="Silar P."/>
            <person name="Lacoste S."/>
            <person name="Sallet E."/>
            <person name="Bensimon A."/>
            <person name="Giraud T."/>
            <person name="Brygoo Y."/>
        </authorList>
    </citation>
    <scope>NUCLEOTIDE SEQUENCE [LARGE SCALE GENOMIC DNA]</scope>
    <source>
        <strain evidence="2">FM 013</strain>
    </source>
</reference>
<accession>A0A0G4PWT5</accession>
<protein>
    <submittedName>
        <fullName evidence="1">Str. FM013</fullName>
    </submittedName>
</protein>
<dbReference type="EMBL" id="HG793193">
    <property type="protein sequence ID" value="CRL30818.1"/>
    <property type="molecule type" value="Genomic_DNA"/>
</dbReference>
<keyword evidence="2" id="KW-1185">Reference proteome</keyword>
<dbReference type="AlphaFoldDB" id="A0A0G4PWT5"/>